<evidence type="ECO:0000256" key="1">
    <source>
        <dbReference type="ARBA" id="ARBA00022574"/>
    </source>
</evidence>
<evidence type="ECO:0000313" key="5">
    <source>
        <dbReference type="Proteomes" id="UP000001542"/>
    </source>
</evidence>
<dbReference type="PROSITE" id="PS50082">
    <property type="entry name" value="WD_REPEATS_2"/>
    <property type="match status" value="1"/>
</dbReference>
<keyword evidence="2" id="KW-0677">Repeat</keyword>
<dbReference type="VEuPathDB" id="TrichDB:TVAGG3_0248850"/>
<reference evidence="4" key="2">
    <citation type="journal article" date="2007" name="Science">
        <title>Draft genome sequence of the sexually transmitted pathogen Trichomonas vaginalis.</title>
        <authorList>
            <person name="Carlton J.M."/>
            <person name="Hirt R.P."/>
            <person name="Silva J.C."/>
            <person name="Delcher A.L."/>
            <person name="Schatz M."/>
            <person name="Zhao Q."/>
            <person name="Wortman J.R."/>
            <person name="Bidwell S.L."/>
            <person name="Alsmark U.C.M."/>
            <person name="Besteiro S."/>
            <person name="Sicheritz-Ponten T."/>
            <person name="Noel C.J."/>
            <person name="Dacks J.B."/>
            <person name="Foster P.G."/>
            <person name="Simillion C."/>
            <person name="Van de Peer Y."/>
            <person name="Miranda-Saavedra D."/>
            <person name="Barton G.J."/>
            <person name="Westrop G.D."/>
            <person name="Mueller S."/>
            <person name="Dessi D."/>
            <person name="Fiori P.L."/>
            <person name="Ren Q."/>
            <person name="Paulsen I."/>
            <person name="Zhang H."/>
            <person name="Bastida-Corcuera F.D."/>
            <person name="Simoes-Barbosa A."/>
            <person name="Brown M.T."/>
            <person name="Hayes R.D."/>
            <person name="Mukherjee M."/>
            <person name="Okumura C.Y."/>
            <person name="Schneider R."/>
            <person name="Smith A.J."/>
            <person name="Vanacova S."/>
            <person name="Villalvazo M."/>
            <person name="Haas B.J."/>
            <person name="Pertea M."/>
            <person name="Feldblyum T.V."/>
            <person name="Utterback T.R."/>
            <person name="Shu C.L."/>
            <person name="Osoegawa K."/>
            <person name="de Jong P.J."/>
            <person name="Hrdy I."/>
            <person name="Horvathova L."/>
            <person name="Zubacova Z."/>
            <person name="Dolezal P."/>
            <person name="Malik S.B."/>
            <person name="Logsdon J.M. Jr."/>
            <person name="Henze K."/>
            <person name="Gupta A."/>
            <person name="Wang C.C."/>
            <person name="Dunne R.L."/>
            <person name="Upcroft J.A."/>
            <person name="Upcroft P."/>
            <person name="White O."/>
            <person name="Salzberg S.L."/>
            <person name="Tang P."/>
            <person name="Chiu C.-H."/>
            <person name="Lee Y.-S."/>
            <person name="Embley T.M."/>
            <person name="Coombs G.H."/>
            <person name="Mottram J.C."/>
            <person name="Tachezy J."/>
            <person name="Fraser-Liggett C.M."/>
            <person name="Johnson P.J."/>
        </authorList>
    </citation>
    <scope>NUCLEOTIDE SEQUENCE [LARGE SCALE GENOMIC DNA]</scope>
    <source>
        <strain evidence="4">G3</strain>
    </source>
</reference>
<feature type="repeat" description="WD" evidence="3">
    <location>
        <begin position="47"/>
        <end position="81"/>
    </location>
</feature>
<organism evidence="4 5">
    <name type="scientific">Trichomonas vaginalis (strain ATCC PRA-98 / G3)</name>
    <dbReference type="NCBI Taxonomy" id="412133"/>
    <lineage>
        <taxon>Eukaryota</taxon>
        <taxon>Metamonada</taxon>
        <taxon>Parabasalia</taxon>
        <taxon>Trichomonadida</taxon>
        <taxon>Trichomonadidae</taxon>
        <taxon>Trichomonas</taxon>
    </lineage>
</organism>
<dbReference type="OrthoDB" id="4869960at2759"/>
<dbReference type="GO" id="GO:0080008">
    <property type="term" value="C:Cul4-RING E3 ubiquitin ligase complex"/>
    <property type="evidence" value="ECO:0000318"/>
    <property type="project" value="GO_Central"/>
</dbReference>
<dbReference type="InParanoid" id="A2FWR8"/>
<gene>
    <name evidence="4" type="ORF">TVAG_142050</name>
</gene>
<dbReference type="InterPro" id="IPR019775">
    <property type="entry name" value="WD40_repeat_CS"/>
</dbReference>
<keyword evidence="5" id="KW-1185">Reference proteome</keyword>
<sequence length="485" mass="54733">MEMQIIEQYEDVRRGNSYQKLFDAIKTSQKATCSFELSIKFSLDSDIQTISLSPTGEFLAAGTVDGKLAMWDMTKRSETPLFITTVDTAEIVSIQFITNTKLVVGGTSSDVHIIDLQKEKMTQRTIRKQHTRAIHASSKVDDNAFLTCSFDKTVRIFDDRLEYNNSVTIPHKYEKTPFIRVSPYGKLRPLKYGGGPDCFFRGSSDESLLLDVSSYKNGECYSLSALPGMPYSYAVGTGMTEARVFDLRAPNHKYEELMGLSPIFNYQFHYPTIGVTTDDYGEVIALSIRSGRVHAYNAMDLDVIPITTNEEGETRRGPNLNIDPNDFLNPNDGSLNYNDINSYVARNQTVFLMQIREFENIRRPVMEYSLHSNTKSLFNSAKFFGKCIIAGSDTGSIIVYDPDSTDIISILHPCDDPITCICNTPQTLGFAACSTNNIYYYEICRPCEVDLEQQKSYINDLIQIETSMRSGTLFEVLQRILAFNQ</sequence>
<dbReference type="KEGG" id="tva:4748348"/>
<dbReference type="RefSeq" id="XP_001303591.1">
    <property type="nucleotide sequence ID" value="XM_001303590.1"/>
</dbReference>
<dbReference type="InterPro" id="IPR001680">
    <property type="entry name" value="WD40_rpt"/>
</dbReference>
<reference evidence="4" key="1">
    <citation type="submission" date="2006-10" db="EMBL/GenBank/DDBJ databases">
        <authorList>
            <person name="Amadeo P."/>
            <person name="Zhao Q."/>
            <person name="Wortman J."/>
            <person name="Fraser-Liggett C."/>
            <person name="Carlton J."/>
        </authorList>
    </citation>
    <scope>NUCLEOTIDE SEQUENCE</scope>
    <source>
        <strain evidence="4">G3</strain>
    </source>
</reference>
<dbReference type="SMART" id="SM00320">
    <property type="entry name" value="WD40"/>
    <property type="match status" value="5"/>
</dbReference>
<dbReference type="PROSITE" id="PS00678">
    <property type="entry name" value="WD_REPEATS_1"/>
    <property type="match status" value="1"/>
</dbReference>
<dbReference type="GO" id="GO:0005737">
    <property type="term" value="C:cytoplasm"/>
    <property type="evidence" value="ECO:0000318"/>
    <property type="project" value="GO_Central"/>
</dbReference>
<protein>
    <submittedName>
        <fullName evidence="4">Uncharacterized protein</fullName>
    </submittedName>
</protein>
<evidence type="ECO:0000256" key="2">
    <source>
        <dbReference type="ARBA" id="ARBA00022737"/>
    </source>
</evidence>
<dbReference type="SUPFAM" id="SSF50978">
    <property type="entry name" value="WD40 repeat-like"/>
    <property type="match status" value="1"/>
</dbReference>
<dbReference type="VEuPathDB" id="TrichDB:TVAG_142050"/>
<dbReference type="InterPro" id="IPR036322">
    <property type="entry name" value="WD40_repeat_dom_sf"/>
</dbReference>
<dbReference type="SMR" id="A2FWR8"/>
<dbReference type="EMBL" id="DS114091">
    <property type="protein sequence ID" value="EAX90661.1"/>
    <property type="molecule type" value="Genomic_DNA"/>
</dbReference>
<dbReference type="InterPro" id="IPR045151">
    <property type="entry name" value="DCAF8"/>
</dbReference>
<dbReference type="GO" id="GO:0045717">
    <property type="term" value="P:negative regulation of fatty acid biosynthetic process"/>
    <property type="evidence" value="ECO:0000318"/>
    <property type="project" value="GO_Central"/>
</dbReference>
<accession>A2FWR8</accession>
<dbReference type="STRING" id="5722.A2FWR8"/>
<dbReference type="Pfam" id="PF00400">
    <property type="entry name" value="WD40"/>
    <property type="match status" value="2"/>
</dbReference>
<dbReference type="Gene3D" id="2.130.10.10">
    <property type="entry name" value="YVTN repeat-like/Quinoprotein amine dehydrogenase"/>
    <property type="match status" value="2"/>
</dbReference>
<evidence type="ECO:0000313" key="4">
    <source>
        <dbReference type="EMBL" id="EAX90661.1"/>
    </source>
</evidence>
<name>A2FWR8_TRIV3</name>
<proteinExistence type="predicted"/>
<dbReference type="Proteomes" id="UP000001542">
    <property type="component" value="Unassembled WGS sequence"/>
</dbReference>
<evidence type="ECO:0000256" key="3">
    <source>
        <dbReference type="PROSITE-ProRule" id="PRU00221"/>
    </source>
</evidence>
<dbReference type="PANTHER" id="PTHR15574">
    <property type="entry name" value="WD REPEAT DOMAIN-CONTAINING FAMILY"/>
    <property type="match status" value="1"/>
</dbReference>
<keyword evidence="1 3" id="KW-0853">WD repeat</keyword>
<dbReference type="AlphaFoldDB" id="A2FWR8"/>
<dbReference type="PANTHER" id="PTHR15574:SF40">
    <property type="entry name" value="WD AND TETRATRICOPEPTIDE REPEATS PROTEIN 1"/>
    <property type="match status" value="1"/>
</dbReference>
<dbReference type="InterPro" id="IPR015943">
    <property type="entry name" value="WD40/YVTN_repeat-like_dom_sf"/>
</dbReference>